<dbReference type="WBParaSite" id="GPLIN_000340500">
    <property type="protein sequence ID" value="GPLIN_000340500"/>
    <property type="gene ID" value="GPLIN_000340500"/>
</dbReference>
<accession>A0A183BS19</accession>
<dbReference type="Proteomes" id="UP000050741">
    <property type="component" value="Unassembled WGS sequence"/>
</dbReference>
<sequence>MLKKNPVQQWDGSSTYLLEHPAVKEMPCGGTDLNQRASKAAAELNSLAENVLLSQTEQKALVQELLDRAEFLSS</sequence>
<proteinExistence type="predicted"/>
<evidence type="ECO:0000313" key="2">
    <source>
        <dbReference type="WBParaSite" id="GPLIN_000340500"/>
    </source>
</evidence>
<protein>
    <submittedName>
        <fullName evidence="2">Type II toxin-antitoxin system ParD family antitoxin</fullName>
    </submittedName>
</protein>
<reference evidence="2" key="3">
    <citation type="submission" date="2016-06" db="UniProtKB">
        <authorList>
            <consortium name="WormBaseParasite"/>
        </authorList>
    </citation>
    <scope>IDENTIFICATION</scope>
</reference>
<evidence type="ECO:0000313" key="1">
    <source>
        <dbReference type="Proteomes" id="UP000050741"/>
    </source>
</evidence>
<keyword evidence="1" id="KW-1185">Reference proteome</keyword>
<name>A0A183BS19_GLOPA</name>
<reference evidence="1" key="1">
    <citation type="submission" date="2013-12" db="EMBL/GenBank/DDBJ databases">
        <authorList>
            <person name="Aslett M."/>
        </authorList>
    </citation>
    <scope>NUCLEOTIDE SEQUENCE [LARGE SCALE GENOMIC DNA]</scope>
    <source>
        <strain evidence="1">Lindley</strain>
    </source>
</reference>
<organism evidence="1 2">
    <name type="scientific">Globodera pallida</name>
    <name type="common">Potato cyst nematode worm</name>
    <name type="synonym">Heterodera pallida</name>
    <dbReference type="NCBI Taxonomy" id="36090"/>
    <lineage>
        <taxon>Eukaryota</taxon>
        <taxon>Metazoa</taxon>
        <taxon>Ecdysozoa</taxon>
        <taxon>Nematoda</taxon>
        <taxon>Chromadorea</taxon>
        <taxon>Rhabditida</taxon>
        <taxon>Tylenchina</taxon>
        <taxon>Tylenchomorpha</taxon>
        <taxon>Tylenchoidea</taxon>
        <taxon>Heteroderidae</taxon>
        <taxon>Heteroderinae</taxon>
        <taxon>Globodera</taxon>
    </lineage>
</organism>
<reference evidence="1" key="2">
    <citation type="submission" date="2014-05" db="EMBL/GenBank/DDBJ databases">
        <title>The genome and life-stage specific transcriptomes of Globodera pallida elucidate key aspects of plant parasitism by a cyst nematode.</title>
        <authorList>
            <person name="Cotton J.A."/>
            <person name="Lilley C.J."/>
            <person name="Jones L.M."/>
            <person name="Kikuchi T."/>
            <person name="Reid A.J."/>
            <person name="Thorpe P."/>
            <person name="Tsai I.J."/>
            <person name="Beasley H."/>
            <person name="Blok V."/>
            <person name="Cock P.J.A."/>
            <person name="Van den Akker S.E."/>
            <person name="Holroyd N."/>
            <person name="Hunt M."/>
            <person name="Mantelin S."/>
            <person name="Naghra H."/>
            <person name="Pain A."/>
            <person name="Palomares-Rius J.E."/>
            <person name="Zarowiecki M."/>
            <person name="Berriman M."/>
            <person name="Jones J.T."/>
            <person name="Urwin P.E."/>
        </authorList>
    </citation>
    <scope>NUCLEOTIDE SEQUENCE [LARGE SCALE GENOMIC DNA]</scope>
    <source>
        <strain evidence="1">Lindley</strain>
    </source>
</reference>
<dbReference type="AlphaFoldDB" id="A0A183BS19"/>